<evidence type="ECO:0000256" key="7">
    <source>
        <dbReference type="ARBA" id="ARBA00047942"/>
    </source>
</evidence>
<keyword evidence="10" id="KW-1185">Reference proteome</keyword>
<evidence type="ECO:0000256" key="1">
    <source>
        <dbReference type="ARBA" id="ARBA00006594"/>
    </source>
</evidence>
<dbReference type="PANTHER" id="PTHR42933:SF3">
    <property type="entry name" value="TYPE I RESTRICTION ENZYME MJAVIII METHYLASE SUBUNIT"/>
    <property type="match status" value="1"/>
</dbReference>
<dbReference type="Pfam" id="PF02384">
    <property type="entry name" value="N6_Mtase"/>
    <property type="match status" value="1"/>
</dbReference>
<dbReference type="GO" id="GO:0008168">
    <property type="term" value="F:methyltransferase activity"/>
    <property type="evidence" value="ECO:0007669"/>
    <property type="project" value="UniProtKB-KW"/>
</dbReference>
<dbReference type="EMBL" id="CP115543">
    <property type="protein sequence ID" value="WNH48529.1"/>
    <property type="molecule type" value="Genomic_DNA"/>
</dbReference>
<name>A0ABY9YCC8_9GAMM</name>
<evidence type="ECO:0000256" key="5">
    <source>
        <dbReference type="ARBA" id="ARBA00022691"/>
    </source>
</evidence>
<accession>A0ABY9YCC8</accession>
<comment type="catalytic activity">
    <reaction evidence="7">
        <text>a 2'-deoxyadenosine in DNA + S-adenosyl-L-methionine = an N(6)-methyl-2'-deoxyadenosine in DNA + S-adenosyl-L-homocysteine + H(+)</text>
        <dbReference type="Rhea" id="RHEA:15197"/>
        <dbReference type="Rhea" id="RHEA-COMP:12418"/>
        <dbReference type="Rhea" id="RHEA-COMP:12419"/>
        <dbReference type="ChEBI" id="CHEBI:15378"/>
        <dbReference type="ChEBI" id="CHEBI:57856"/>
        <dbReference type="ChEBI" id="CHEBI:59789"/>
        <dbReference type="ChEBI" id="CHEBI:90615"/>
        <dbReference type="ChEBI" id="CHEBI:90616"/>
        <dbReference type="EC" id="2.1.1.72"/>
    </reaction>
</comment>
<dbReference type="SUPFAM" id="SSF53335">
    <property type="entry name" value="S-adenosyl-L-methionine-dependent methyltransferases"/>
    <property type="match status" value="1"/>
</dbReference>
<keyword evidence="5" id="KW-0949">S-adenosyl-L-methionine</keyword>
<evidence type="ECO:0000256" key="6">
    <source>
        <dbReference type="ARBA" id="ARBA00022747"/>
    </source>
</evidence>
<dbReference type="InterPro" id="IPR029063">
    <property type="entry name" value="SAM-dependent_MTases_sf"/>
</dbReference>
<evidence type="ECO:0000256" key="2">
    <source>
        <dbReference type="ARBA" id="ARBA00011900"/>
    </source>
</evidence>
<dbReference type="Gene3D" id="3.40.50.150">
    <property type="entry name" value="Vaccinia Virus protein VP39"/>
    <property type="match status" value="1"/>
</dbReference>
<evidence type="ECO:0000256" key="4">
    <source>
        <dbReference type="ARBA" id="ARBA00022679"/>
    </source>
</evidence>
<dbReference type="GO" id="GO:0032259">
    <property type="term" value="P:methylation"/>
    <property type="evidence" value="ECO:0007669"/>
    <property type="project" value="UniProtKB-KW"/>
</dbReference>
<gene>
    <name evidence="9" type="ORF">PDM28_18015</name>
</gene>
<dbReference type="EC" id="2.1.1.72" evidence="2"/>
<evidence type="ECO:0000313" key="9">
    <source>
        <dbReference type="EMBL" id="WNH48529.1"/>
    </source>
</evidence>
<keyword evidence="6" id="KW-0680">Restriction system</keyword>
<feature type="domain" description="DNA methylase adenine-specific" evidence="8">
    <location>
        <begin position="154"/>
        <end position="453"/>
    </location>
</feature>
<dbReference type="Proteomes" id="UP001305421">
    <property type="component" value="Chromosome"/>
</dbReference>
<proteinExistence type="inferred from homology"/>
<dbReference type="PANTHER" id="PTHR42933">
    <property type="entry name" value="SLR6095 PROTEIN"/>
    <property type="match status" value="1"/>
</dbReference>
<dbReference type="InterPro" id="IPR003356">
    <property type="entry name" value="DNA_methylase_A-5"/>
</dbReference>
<reference evidence="9 10" key="1">
    <citation type="submission" date="2022-12" db="EMBL/GenBank/DDBJ databases">
        <title>Two new species, Stenotrophomonas aracearum and Stenotrophomonas oahuensis, isolated from Anthurium (Araceae family) in Hawaii.</title>
        <authorList>
            <person name="Chunag S.C."/>
            <person name="Dobhal S."/>
            <person name="Alvarez A."/>
            <person name="Arif M."/>
        </authorList>
    </citation>
    <scope>NUCLEOTIDE SEQUENCE [LARGE SCALE GENOMIC DNA]</scope>
    <source>
        <strain evidence="9 10">A5588</strain>
    </source>
</reference>
<evidence type="ECO:0000256" key="3">
    <source>
        <dbReference type="ARBA" id="ARBA00022603"/>
    </source>
</evidence>
<keyword evidence="3 9" id="KW-0489">Methyltransferase</keyword>
<evidence type="ECO:0000259" key="8">
    <source>
        <dbReference type="Pfam" id="PF02384"/>
    </source>
</evidence>
<evidence type="ECO:0000313" key="10">
    <source>
        <dbReference type="Proteomes" id="UP001305421"/>
    </source>
</evidence>
<dbReference type="RefSeq" id="WP_311183087.1">
    <property type="nucleotide sequence ID" value="NZ_CP115543.1"/>
</dbReference>
<comment type="similarity">
    <text evidence="1">Belongs to the N(4)/N(6)-methyltransferase family.</text>
</comment>
<sequence length="498" mass="54516">MTTETPATLAALVHARDALGEVRRPDADTHLTLSLLLLKLASDAHQACTPHAAQAPFDRLRSVPFCVPAHARFATLYRQRHAQGNGLRVMTALRVFTLANPRKLGGIFPALQLGDALPSDETRRDEVLLHLLERLALPALNFRGQPGFGNVCISDAVEGLLERPVAGRGPVEAGQVPAALAWLMAALTDPDARESVYDPICRQGTLLLAASRRMRRNGAEGSPAYRYPLYGQEADPLLCAVARLRLLLHGSDNPHLRSRDALEDPLLEDGRLQRFHVALACPPLHLKWISAQAAHDPYLRFLHGTAPRQWAHAALIQHMLATLNPQRGRMVIVVPHGVLFRDGEEARIRQAWLDANLVETVIGLPDRLFAGSSVATALLVLRRVRKDEAVLFIDARGLSTAGKRGPRLDMEGAEALLRLCAKRTSEPGLAHLALLDEITANHGNLSIARYVRPVPVHAATDLATLRSRRAALETTFAAIQQELNAELDALEREFSKLA</sequence>
<organism evidence="9 10">
    <name type="scientific">Stenotrophomonas aracearum</name>
    <dbReference type="NCBI Taxonomy" id="3003272"/>
    <lineage>
        <taxon>Bacteria</taxon>
        <taxon>Pseudomonadati</taxon>
        <taxon>Pseudomonadota</taxon>
        <taxon>Gammaproteobacteria</taxon>
        <taxon>Lysobacterales</taxon>
        <taxon>Lysobacteraceae</taxon>
        <taxon>Stenotrophomonas</taxon>
    </lineage>
</organism>
<dbReference type="InterPro" id="IPR051537">
    <property type="entry name" value="DNA_Adenine_Mtase"/>
</dbReference>
<keyword evidence="4" id="KW-0808">Transferase</keyword>
<protein>
    <recommendedName>
        <fullName evidence="2">site-specific DNA-methyltransferase (adenine-specific)</fullName>
        <ecNumber evidence="2">2.1.1.72</ecNumber>
    </recommendedName>
</protein>